<evidence type="ECO:0000313" key="1">
    <source>
        <dbReference type="EMBL" id="PHQ29958.1"/>
    </source>
</evidence>
<gene>
    <name evidence="1" type="ORF">CJ305_08305</name>
</gene>
<reference evidence="1 2" key="1">
    <citation type="submission" date="2017-08" db="EMBL/GenBank/DDBJ databases">
        <title>The whole genome shortgun sequences of strain Leeuwenhoekiella nanhaiensis G18 from the South China Sea.</title>
        <authorList>
            <person name="Liu Q."/>
        </authorList>
    </citation>
    <scope>NUCLEOTIDE SEQUENCE [LARGE SCALE GENOMIC DNA]</scope>
    <source>
        <strain evidence="1 2">G18</strain>
    </source>
</reference>
<dbReference type="OrthoDB" id="1443848at2"/>
<keyword evidence="2" id="KW-1185">Reference proteome</keyword>
<accession>A0A2G1VT48</accession>
<dbReference type="EMBL" id="NQXA01000003">
    <property type="protein sequence ID" value="PHQ29958.1"/>
    <property type="molecule type" value="Genomic_DNA"/>
</dbReference>
<protein>
    <submittedName>
        <fullName evidence="1">Uncharacterized protein</fullName>
    </submittedName>
</protein>
<dbReference type="RefSeq" id="WP_099645799.1">
    <property type="nucleotide sequence ID" value="NZ_KZ319289.1"/>
</dbReference>
<name>A0A2G1VT48_9FLAO</name>
<proteinExistence type="predicted"/>
<evidence type="ECO:0000313" key="2">
    <source>
        <dbReference type="Proteomes" id="UP000229433"/>
    </source>
</evidence>
<dbReference type="Proteomes" id="UP000229433">
    <property type="component" value="Unassembled WGS sequence"/>
</dbReference>
<sequence>MKLILLIGFLTLPFTQISAQTEKPDELLLQTSAPKDTWNDFSKKTALKELKMQVEYALTRRDADYYVFMVDGQHLPLASFKDYKKSILDQAKNIHFVKSIDSIMGYPSPRNRTLVLITTQD</sequence>
<comment type="caution">
    <text evidence="1">The sequence shown here is derived from an EMBL/GenBank/DDBJ whole genome shotgun (WGS) entry which is preliminary data.</text>
</comment>
<organism evidence="1 2">
    <name type="scientific">Leeuwenhoekiella nanhaiensis</name>
    <dbReference type="NCBI Taxonomy" id="1655491"/>
    <lineage>
        <taxon>Bacteria</taxon>
        <taxon>Pseudomonadati</taxon>
        <taxon>Bacteroidota</taxon>
        <taxon>Flavobacteriia</taxon>
        <taxon>Flavobacteriales</taxon>
        <taxon>Flavobacteriaceae</taxon>
        <taxon>Leeuwenhoekiella</taxon>
    </lineage>
</organism>
<dbReference type="AlphaFoldDB" id="A0A2G1VT48"/>